<feature type="transmembrane region" description="Helical" evidence="8">
    <location>
        <begin position="519"/>
        <end position="540"/>
    </location>
</feature>
<evidence type="ECO:0000313" key="10">
    <source>
        <dbReference type="EMBL" id="ABU58585.1"/>
    </source>
</evidence>
<organism evidence="10 11">
    <name type="scientific">Roseiflexus castenholzii (strain DSM 13941 / HLO8)</name>
    <dbReference type="NCBI Taxonomy" id="383372"/>
    <lineage>
        <taxon>Bacteria</taxon>
        <taxon>Bacillati</taxon>
        <taxon>Chloroflexota</taxon>
        <taxon>Chloroflexia</taxon>
        <taxon>Chloroflexales</taxon>
        <taxon>Roseiflexineae</taxon>
        <taxon>Roseiflexaceae</taxon>
        <taxon>Roseiflexus</taxon>
    </lineage>
</organism>
<dbReference type="KEGG" id="rca:Rcas_2505"/>
<evidence type="ECO:0000256" key="3">
    <source>
        <dbReference type="ARBA" id="ARBA00022676"/>
    </source>
</evidence>
<dbReference type="AlphaFoldDB" id="A7NM30"/>
<dbReference type="EMBL" id="CP000804">
    <property type="protein sequence ID" value="ABU58585.1"/>
    <property type="molecule type" value="Genomic_DNA"/>
</dbReference>
<dbReference type="STRING" id="383372.Rcas_2505"/>
<reference evidence="10 11" key="1">
    <citation type="submission" date="2007-08" db="EMBL/GenBank/DDBJ databases">
        <title>Complete sequence of Roseiflexus castenholzii DSM 13941.</title>
        <authorList>
            <consortium name="US DOE Joint Genome Institute"/>
            <person name="Copeland A."/>
            <person name="Lucas S."/>
            <person name="Lapidus A."/>
            <person name="Barry K."/>
            <person name="Glavina del Rio T."/>
            <person name="Dalin E."/>
            <person name="Tice H."/>
            <person name="Pitluck S."/>
            <person name="Thompson L.S."/>
            <person name="Brettin T."/>
            <person name="Bruce D."/>
            <person name="Detter J.C."/>
            <person name="Han C."/>
            <person name="Tapia R."/>
            <person name="Schmutz J."/>
            <person name="Larimer F."/>
            <person name="Land M."/>
            <person name="Hauser L."/>
            <person name="Kyrpides N."/>
            <person name="Mikhailova N."/>
            <person name="Bryant D.A."/>
            <person name="Hanada S."/>
            <person name="Tsukatani Y."/>
            <person name="Richardson P."/>
        </authorList>
    </citation>
    <scope>NUCLEOTIDE SEQUENCE [LARGE SCALE GENOMIC DNA]</scope>
    <source>
        <strain evidence="11">DSM 13941 / HLO8</strain>
    </source>
</reference>
<feature type="transmembrane region" description="Helical" evidence="8">
    <location>
        <begin position="336"/>
        <end position="355"/>
    </location>
</feature>
<accession>A7NM30</accession>
<protein>
    <recommendedName>
        <fullName evidence="9">Glycosyltransferase RgtA/B/C/D-like domain-containing protein</fullName>
    </recommendedName>
</protein>
<dbReference type="GO" id="GO:0016763">
    <property type="term" value="F:pentosyltransferase activity"/>
    <property type="evidence" value="ECO:0007669"/>
    <property type="project" value="TreeGrafter"/>
</dbReference>
<keyword evidence="5 8" id="KW-0812">Transmembrane</keyword>
<evidence type="ECO:0000313" key="11">
    <source>
        <dbReference type="Proteomes" id="UP000000263"/>
    </source>
</evidence>
<keyword evidence="7 8" id="KW-0472">Membrane</keyword>
<feature type="transmembrane region" description="Helical" evidence="8">
    <location>
        <begin position="361"/>
        <end position="381"/>
    </location>
</feature>
<feature type="transmembrane region" description="Helical" evidence="8">
    <location>
        <begin position="23"/>
        <end position="45"/>
    </location>
</feature>
<dbReference type="InterPro" id="IPR038731">
    <property type="entry name" value="RgtA/B/C-like"/>
</dbReference>
<feature type="transmembrane region" description="Helical" evidence="8">
    <location>
        <begin position="614"/>
        <end position="631"/>
    </location>
</feature>
<dbReference type="HOGENOM" id="CLU_388742_0_0_0"/>
<evidence type="ECO:0000256" key="8">
    <source>
        <dbReference type="SAM" id="Phobius"/>
    </source>
</evidence>
<dbReference type="PANTHER" id="PTHR33908">
    <property type="entry name" value="MANNOSYLTRANSFERASE YKCB-RELATED"/>
    <property type="match status" value="1"/>
</dbReference>
<evidence type="ECO:0000256" key="5">
    <source>
        <dbReference type="ARBA" id="ARBA00022692"/>
    </source>
</evidence>
<feature type="transmembrane region" description="Helical" evidence="8">
    <location>
        <begin position="261"/>
        <end position="280"/>
    </location>
</feature>
<evidence type="ECO:0000256" key="2">
    <source>
        <dbReference type="ARBA" id="ARBA00022475"/>
    </source>
</evidence>
<sequence>MIRSLGQSHLTDRTAGLPRRARYAIYSELLILAVLIALCAAYLIVVQHNPVRYTFDEARDRLDGRGWYGVEQNGSFTYRWSAGSAEARLPLRHKSGRTYVITLTAQSLHPEGPQPIRFLLNDRLLTEVTPDREARTYRFLLAPAGGDAGMRFGFSTRPFRPADDNRDLGLLVSRLVIQPTPALDWILAFGAPVGLMVLWGSIRRRAARWPALAVVAIHTLALMTAATLYRPTALPCTWFAFPTLTAAALSVFIAQATPARIGLAALTALVGYSGVIWPLAFTDDAFISFHYARNLVAGHGLVFNPGERVEGYTNFLWTMLAALTIRLGGDPVFWGYAAGIVIGLAITLVSYRIAVPLIGPGWGLAATLLAASSQSLLVYTARGAGMETGFFTLLILLGCGMYLSAYRTRRSQWYLFAGVIFALAALTRPEGVMVFGLTVGHRFFVALRNESKTGESLIMRAQSAVRSASPLIVAFLSLFAPYFAWRWQYYGDLLPNTFYAKTGGGAQQWLRGLDYAVDFALIFGGPLLLFAAAAPLAAFADRSSRNQWHDALMTPTGYLWLICTAYTAYIISIGGDHFPGERFFAPIIPLLAILIITGLSALTLSALARRAPRLAYATATVAVAIAAWLGLNRGEALEQRVIGNDESVWIWADLGLWLNRNTPPDASVAAAGIGAIAYYSQRETIDLHGLTDRHIARVAVEGMGSGPAGHEKRDPEYVLNVRKPTYIPRFWEDYFGGAAVLQQQYELITIRTDRGYDLQLWRRLPIAP</sequence>
<keyword evidence="3" id="KW-0328">Glycosyltransferase</keyword>
<dbReference type="InterPro" id="IPR050297">
    <property type="entry name" value="LipidA_mod_glycosyltrf_83"/>
</dbReference>
<evidence type="ECO:0000256" key="4">
    <source>
        <dbReference type="ARBA" id="ARBA00022679"/>
    </source>
</evidence>
<dbReference type="GO" id="GO:0009103">
    <property type="term" value="P:lipopolysaccharide biosynthetic process"/>
    <property type="evidence" value="ECO:0007669"/>
    <property type="project" value="UniProtKB-ARBA"/>
</dbReference>
<feature type="transmembrane region" description="Helical" evidence="8">
    <location>
        <begin position="235"/>
        <end position="254"/>
    </location>
</feature>
<evidence type="ECO:0000256" key="7">
    <source>
        <dbReference type="ARBA" id="ARBA00023136"/>
    </source>
</evidence>
<keyword evidence="11" id="KW-1185">Reference proteome</keyword>
<gene>
    <name evidence="10" type="ordered locus">Rcas_2505</name>
</gene>
<keyword evidence="6 8" id="KW-1133">Transmembrane helix</keyword>
<feature type="transmembrane region" description="Helical" evidence="8">
    <location>
        <begin position="182"/>
        <end position="202"/>
    </location>
</feature>
<keyword evidence="2" id="KW-1003">Cell membrane</keyword>
<feature type="transmembrane region" description="Helical" evidence="8">
    <location>
        <begin position="388"/>
        <end position="407"/>
    </location>
</feature>
<feature type="transmembrane region" description="Helical" evidence="8">
    <location>
        <begin position="552"/>
        <end position="571"/>
    </location>
</feature>
<dbReference type="OrthoDB" id="2020414at2"/>
<dbReference type="PANTHER" id="PTHR33908:SF11">
    <property type="entry name" value="MEMBRANE PROTEIN"/>
    <property type="match status" value="1"/>
</dbReference>
<evidence type="ECO:0000256" key="6">
    <source>
        <dbReference type="ARBA" id="ARBA00022989"/>
    </source>
</evidence>
<name>A7NM30_ROSCS</name>
<evidence type="ECO:0000256" key="1">
    <source>
        <dbReference type="ARBA" id="ARBA00004651"/>
    </source>
</evidence>
<evidence type="ECO:0000259" key="9">
    <source>
        <dbReference type="Pfam" id="PF13231"/>
    </source>
</evidence>
<feature type="transmembrane region" description="Helical" evidence="8">
    <location>
        <begin position="583"/>
        <end position="607"/>
    </location>
</feature>
<feature type="domain" description="Glycosyltransferase RgtA/B/C/D-like" evidence="9">
    <location>
        <begin position="320"/>
        <end position="445"/>
    </location>
</feature>
<proteinExistence type="predicted"/>
<dbReference type="Proteomes" id="UP000000263">
    <property type="component" value="Chromosome"/>
</dbReference>
<comment type="subcellular location">
    <subcellularLocation>
        <location evidence="1">Cell membrane</location>
        <topology evidence="1">Multi-pass membrane protein</topology>
    </subcellularLocation>
</comment>
<keyword evidence="4" id="KW-0808">Transferase</keyword>
<dbReference type="GO" id="GO:0005886">
    <property type="term" value="C:plasma membrane"/>
    <property type="evidence" value="ECO:0007669"/>
    <property type="project" value="UniProtKB-SubCell"/>
</dbReference>
<feature type="transmembrane region" description="Helical" evidence="8">
    <location>
        <begin position="464"/>
        <end position="485"/>
    </location>
</feature>
<dbReference type="Pfam" id="PF13231">
    <property type="entry name" value="PMT_2"/>
    <property type="match status" value="1"/>
</dbReference>
<dbReference type="eggNOG" id="COG1807">
    <property type="taxonomic scope" value="Bacteria"/>
</dbReference>
<feature type="transmembrane region" description="Helical" evidence="8">
    <location>
        <begin position="209"/>
        <end position="229"/>
    </location>
</feature>